<keyword evidence="2 4" id="KW-0238">DNA-binding</keyword>
<organism evidence="6 7">
    <name type="scientific">Paracoccus limosus</name>
    <dbReference type="NCBI Taxonomy" id="913252"/>
    <lineage>
        <taxon>Bacteria</taxon>
        <taxon>Pseudomonadati</taxon>
        <taxon>Pseudomonadota</taxon>
        <taxon>Alphaproteobacteria</taxon>
        <taxon>Rhodobacterales</taxon>
        <taxon>Paracoccaceae</taxon>
        <taxon>Paracoccus</taxon>
    </lineage>
</organism>
<accession>A0A844H594</accession>
<proteinExistence type="predicted"/>
<dbReference type="SUPFAM" id="SSF46689">
    <property type="entry name" value="Homeodomain-like"/>
    <property type="match status" value="1"/>
</dbReference>
<keyword evidence="3" id="KW-0804">Transcription</keyword>
<reference evidence="6 7" key="1">
    <citation type="submission" date="2019-11" db="EMBL/GenBank/DDBJ databases">
        <authorList>
            <person name="Dong K."/>
        </authorList>
    </citation>
    <scope>NUCLEOTIDE SEQUENCE [LARGE SCALE GENOMIC DNA]</scope>
    <source>
        <strain evidence="6 7">JCM 17370</strain>
    </source>
</reference>
<keyword evidence="7" id="KW-1185">Reference proteome</keyword>
<dbReference type="Pfam" id="PF00440">
    <property type="entry name" value="TetR_N"/>
    <property type="match status" value="1"/>
</dbReference>
<evidence type="ECO:0000256" key="2">
    <source>
        <dbReference type="ARBA" id="ARBA00023125"/>
    </source>
</evidence>
<name>A0A844H594_9RHOB</name>
<keyword evidence="1" id="KW-0805">Transcription regulation</keyword>
<dbReference type="EMBL" id="WMIF01000025">
    <property type="protein sequence ID" value="MTH35962.1"/>
    <property type="molecule type" value="Genomic_DNA"/>
</dbReference>
<dbReference type="PRINTS" id="PR00455">
    <property type="entry name" value="HTHTETR"/>
</dbReference>
<evidence type="ECO:0000313" key="6">
    <source>
        <dbReference type="EMBL" id="MTH35962.1"/>
    </source>
</evidence>
<dbReference type="Gene3D" id="1.10.357.10">
    <property type="entry name" value="Tetracycline Repressor, domain 2"/>
    <property type="match status" value="1"/>
</dbReference>
<dbReference type="PANTHER" id="PTHR47506">
    <property type="entry name" value="TRANSCRIPTIONAL REGULATORY PROTEIN"/>
    <property type="match status" value="1"/>
</dbReference>
<comment type="caution">
    <text evidence="6">The sequence shown here is derived from an EMBL/GenBank/DDBJ whole genome shotgun (WGS) entry which is preliminary data.</text>
</comment>
<dbReference type="InterPro" id="IPR036271">
    <property type="entry name" value="Tet_transcr_reg_TetR-rel_C_sf"/>
</dbReference>
<evidence type="ECO:0000259" key="5">
    <source>
        <dbReference type="PROSITE" id="PS50977"/>
    </source>
</evidence>
<dbReference type="PANTHER" id="PTHR47506:SF1">
    <property type="entry name" value="HTH-TYPE TRANSCRIPTIONAL REGULATOR YJDC"/>
    <property type="match status" value="1"/>
</dbReference>
<dbReference type="OrthoDB" id="7185252at2"/>
<sequence length="195" mass="20986">MILDVAGEASAQDLRANLVRVAARLFYAEGLRTVGVDRVASEAGVAKATLYRYFANKDDLILACLEQRQADVMASMRATVERAPATALDRVGVLFLELGHLAMQPGFRGCPFLLAMTEYPQDDRIAELTRQHKRATRALFATAIGAEKDPTGNLAGVVAILYEGASVLASVEGSTRPLTLALRNVENLLRAAAID</sequence>
<evidence type="ECO:0000256" key="1">
    <source>
        <dbReference type="ARBA" id="ARBA00023015"/>
    </source>
</evidence>
<gene>
    <name evidence="6" type="ORF">GL279_15250</name>
</gene>
<protein>
    <submittedName>
        <fullName evidence="6">TetR family transcriptional regulator</fullName>
    </submittedName>
</protein>
<dbReference type="Proteomes" id="UP000442533">
    <property type="component" value="Unassembled WGS sequence"/>
</dbReference>
<dbReference type="SUPFAM" id="SSF48498">
    <property type="entry name" value="Tetracyclin repressor-like, C-terminal domain"/>
    <property type="match status" value="1"/>
</dbReference>
<dbReference type="GO" id="GO:0003677">
    <property type="term" value="F:DNA binding"/>
    <property type="evidence" value="ECO:0007669"/>
    <property type="project" value="UniProtKB-UniRule"/>
</dbReference>
<feature type="DNA-binding region" description="H-T-H motif" evidence="4">
    <location>
        <begin position="35"/>
        <end position="54"/>
    </location>
</feature>
<feature type="domain" description="HTH tetR-type" evidence="5">
    <location>
        <begin position="12"/>
        <end position="72"/>
    </location>
</feature>
<dbReference type="AlphaFoldDB" id="A0A844H594"/>
<evidence type="ECO:0000313" key="7">
    <source>
        <dbReference type="Proteomes" id="UP000442533"/>
    </source>
</evidence>
<evidence type="ECO:0000256" key="3">
    <source>
        <dbReference type="ARBA" id="ARBA00023163"/>
    </source>
</evidence>
<dbReference type="PROSITE" id="PS50977">
    <property type="entry name" value="HTH_TETR_2"/>
    <property type="match status" value="1"/>
</dbReference>
<dbReference type="InterPro" id="IPR001647">
    <property type="entry name" value="HTH_TetR"/>
</dbReference>
<evidence type="ECO:0000256" key="4">
    <source>
        <dbReference type="PROSITE-ProRule" id="PRU00335"/>
    </source>
</evidence>
<dbReference type="InterPro" id="IPR009057">
    <property type="entry name" value="Homeodomain-like_sf"/>
</dbReference>